<feature type="region of interest" description="Disordered" evidence="1">
    <location>
        <begin position="229"/>
        <end position="283"/>
    </location>
</feature>
<dbReference type="AlphaFoldDB" id="A0A2Z7CTR2"/>
<accession>A0A2Z7CTR2</accession>
<keyword evidence="2" id="KW-0560">Oxidoreductase</keyword>
<reference evidence="2 3" key="1">
    <citation type="journal article" date="2015" name="Proc. Natl. Acad. Sci. U.S.A.">
        <title>The resurrection genome of Boea hygrometrica: A blueprint for survival of dehydration.</title>
        <authorList>
            <person name="Xiao L."/>
            <person name="Yang G."/>
            <person name="Zhang L."/>
            <person name="Yang X."/>
            <person name="Zhao S."/>
            <person name="Ji Z."/>
            <person name="Zhou Q."/>
            <person name="Hu M."/>
            <person name="Wang Y."/>
            <person name="Chen M."/>
            <person name="Xu Y."/>
            <person name="Jin H."/>
            <person name="Xiao X."/>
            <person name="Hu G."/>
            <person name="Bao F."/>
            <person name="Hu Y."/>
            <person name="Wan P."/>
            <person name="Li L."/>
            <person name="Deng X."/>
            <person name="Kuang T."/>
            <person name="Xiang C."/>
            <person name="Zhu J.K."/>
            <person name="Oliver M.J."/>
            <person name="He Y."/>
        </authorList>
    </citation>
    <scope>NUCLEOTIDE SEQUENCE [LARGE SCALE GENOMIC DNA]</scope>
    <source>
        <strain evidence="3">cv. XS01</strain>
    </source>
</reference>
<dbReference type="OrthoDB" id="342281at2759"/>
<name>A0A2Z7CTR2_9LAMI</name>
<protein>
    <submittedName>
        <fullName evidence="2">Peroxidase 47-like</fullName>
    </submittedName>
</protein>
<organism evidence="2 3">
    <name type="scientific">Dorcoceras hygrometricum</name>
    <dbReference type="NCBI Taxonomy" id="472368"/>
    <lineage>
        <taxon>Eukaryota</taxon>
        <taxon>Viridiplantae</taxon>
        <taxon>Streptophyta</taxon>
        <taxon>Embryophyta</taxon>
        <taxon>Tracheophyta</taxon>
        <taxon>Spermatophyta</taxon>
        <taxon>Magnoliopsida</taxon>
        <taxon>eudicotyledons</taxon>
        <taxon>Gunneridae</taxon>
        <taxon>Pentapetalae</taxon>
        <taxon>asterids</taxon>
        <taxon>lamiids</taxon>
        <taxon>Lamiales</taxon>
        <taxon>Gesneriaceae</taxon>
        <taxon>Didymocarpoideae</taxon>
        <taxon>Trichosporeae</taxon>
        <taxon>Loxocarpinae</taxon>
        <taxon>Dorcoceras</taxon>
    </lineage>
</organism>
<feature type="region of interest" description="Disordered" evidence="1">
    <location>
        <begin position="93"/>
        <end position="126"/>
    </location>
</feature>
<evidence type="ECO:0000313" key="2">
    <source>
        <dbReference type="EMBL" id="KZV50460.1"/>
    </source>
</evidence>
<dbReference type="Proteomes" id="UP000250235">
    <property type="component" value="Unassembled WGS sequence"/>
</dbReference>
<evidence type="ECO:0000313" key="3">
    <source>
        <dbReference type="Proteomes" id="UP000250235"/>
    </source>
</evidence>
<keyword evidence="3" id="KW-1185">Reference proteome</keyword>
<gene>
    <name evidence="2" type="ORF">F511_18979</name>
</gene>
<dbReference type="EMBL" id="KQ992408">
    <property type="protein sequence ID" value="KZV50460.1"/>
    <property type="molecule type" value="Genomic_DNA"/>
</dbReference>
<sequence>MSTRVNAIGIGAGSDFRGFDLRYFEAVELKEIAMQHRAQRVLAGLTIVAPEASFVGLASDQSQVLSLESSSRAKQEQAAAQEPIQQIVQQDHENKAVNSQEHQARKNEPPVQAEEPQALDHEHQAHDEPKALMINSKMHSMESKICSINSNIEQPMDTRTSLKLDFGRYKNIFYEKVDKLAANVTTYQTVLETSLIRHLAVQQYQLTTDLDMVKLQLAELVEHLKRIGDAKKGEGGQSRPVDGSSRQGGEGPSGGQSTTRGRGPIPRGGRGPSPGIYRRGEDSERFKYSKWF</sequence>
<proteinExistence type="predicted"/>
<evidence type="ECO:0000256" key="1">
    <source>
        <dbReference type="SAM" id="MobiDB-lite"/>
    </source>
</evidence>
<keyword evidence="2" id="KW-0575">Peroxidase</keyword>
<dbReference type="GO" id="GO:0004601">
    <property type="term" value="F:peroxidase activity"/>
    <property type="evidence" value="ECO:0007669"/>
    <property type="project" value="UniProtKB-KW"/>
</dbReference>